<sequence length="82" mass="9221">MTTKSGRRVGSKIALLASHIRLDVRRFLNACVEKRDSGVEGEGKWIWGLLSFEELLRVGGFNNERRGVSGKGFLGRFQEQLV</sequence>
<reference evidence="1 2" key="1">
    <citation type="submission" date="2019-04" db="EMBL/GenBank/DDBJ databases">
        <title>An improved genome assembly and genetic linkage map for asparagus bean, Vigna unguiculata ssp. sesquipedialis.</title>
        <authorList>
            <person name="Xia Q."/>
            <person name="Zhang R."/>
            <person name="Dong Y."/>
        </authorList>
    </citation>
    <scope>NUCLEOTIDE SEQUENCE [LARGE SCALE GENOMIC DNA]</scope>
    <source>
        <tissue evidence="1">Leaf</tissue>
    </source>
</reference>
<dbReference type="EMBL" id="CP039352">
    <property type="protein sequence ID" value="QCE02872.1"/>
    <property type="molecule type" value="Genomic_DNA"/>
</dbReference>
<evidence type="ECO:0000313" key="2">
    <source>
        <dbReference type="Proteomes" id="UP000501690"/>
    </source>
</evidence>
<dbReference type="Proteomes" id="UP000501690">
    <property type="component" value="Linkage Group LG8"/>
</dbReference>
<organism evidence="1 2">
    <name type="scientific">Vigna unguiculata</name>
    <name type="common">Cowpea</name>
    <dbReference type="NCBI Taxonomy" id="3917"/>
    <lineage>
        <taxon>Eukaryota</taxon>
        <taxon>Viridiplantae</taxon>
        <taxon>Streptophyta</taxon>
        <taxon>Embryophyta</taxon>
        <taxon>Tracheophyta</taxon>
        <taxon>Spermatophyta</taxon>
        <taxon>Magnoliopsida</taxon>
        <taxon>eudicotyledons</taxon>
        <taxon>Gunneridae</taxon>
        <taxon>Pentapetalae</taxon>
        <taxon>rosids</taxon>
        <taxon>fabids</taxon>
        <taxon>Fabales</taxon>
        <taxon>Fabaceae</taxon>
        <taxon>Papilionoideae</taxon>
        <taxon>50 kb inversion clade</taxon>
        <taxon>NPAAA clade</taxon>
        <taxon>indigoferoid/millettioid clade</taxon>
        <taxon>Phaseoleae</taxon>
        <taxon>Vigna</taxon>
    </lineage>
</organism>
<gene>
    <name evidence="1" type="ORF">DEO72_LG8g887</name>
</gene>
<name>A0A4D6MQH5_VIGUN</name>
<dbReference type="AlphaFoldDB" id="A0A4D6MQH5"/>
<proteinExistence type="predicted"/>
<keyword evidence="2" id="KW-1185">Reference proteome</keyword>
<accession>A0A4D6MQH5</accession>
<protein>
    <submittedName>
        <fullName evidence="1">Uncharacterized protein</fullName>
    </submittedName>
</protein>
<evidence type="ECO:0000313" key="1">
    <source>
        <dbReference type="EMBL" id="QCE02872.1"/>
    </source>
</evidence>